<dbReference type="AlphaFoldDB" id="A0A6A6U6J9"/>
<keyword evidence="4" id="KW-1185">Reference proteome</keyword>
<sequence length="392" mass="44764">MDFDSRSIQWYSATAPTLILPSEDTKLAYRAEEFPYRFLSPEPLGEGSFGRVYEVLDCYNKGFVAKFGNLPHAQEGEIHVMAMLRESFQGHPAYKHFSTFYGWARWPNGPALSTRFTSSINTGPVMDKYDGDLFQWQWEAPDKGSLMDRELQLWNIAYQLTVALQAIHDGPGTEADWRSIDHCDVHVQNVFFKMTDSSRFPLIVLADWGLAQYRWAENRPSIVQAKYKIPQRQEHMAEPDIDAIQLGNLLRQLIHAEIGSDAEGKRLLLRRRRSSGECGYTGVDALKRLHNLLTGEPDSYWRDGLDAVFSVNMSICRSNSSTAMELDTNFSDTSSSRSKRSDTMELDPTVVISATAALEWIRGEWRDIMPRCYGYSDEALELQRLILGIDEY</sequence>
<accession>A0A6A6U6J9</accession>
<dbReference type="EMBL" id="MU004238">
    <property type="protein sequence ID" value="KAF2667067.1"/>
    <property type="molecule type" value="Genomic_DNA"/>
</dbReference>
<dbReference type="InterPro" id="IPR000719">
    <property type="entry name" value="Prot_kinase_dom"/>
</dbReference>
<dbReference type="PROSITE" id="PS50011">
    <property type="entry name" value="PROTEIN_KINASE_DOM"/>
    <property type="match status" value="1"/>
</dbReference>
<dbReference type="SUPFAM" id="SSF56112">
    <property type="entry name" value="Protein kinase-like (PK-like)"/>
    <property type="match status" value="1"/>
</dbReference>
<keyword evidence="1" id="KW-0067">ATP-binding</keyword>
<dbReference type="GO" id="GO:0005524">
    <property type="term" value="F:ATP binding"/>
    <property type="evidence" value="ECO:0007669"/>
    <property type="project" value="UniProtKB-UniRule"/>
</dbReference>
<protein>
    <recommendedName>
        <fullName evidence="2">Protein kinase domain-containing protein</fullName>
    </recommendedName>
</protein>
<gene>
    <name evidence="3" type="ORF">BT63DRAFT_328476</name>
</gene>
<name>A0A6A6U6J9_9PEZI</name>
<proteinExistence type="predicted"/>
<evidence type="ECO:0000259" key="2">
    <source>
        <dbReference type="PROSITE" id="PS50011"/>
    </source>
</evidence>
<evidence type="ECO:0000313" key="4">
    <source>
        <dbReference type="Proteomes" id="UP000799302"/>
    </source>
</evidence>
<dbReference type="Proteomes" id="UP000799302">
    <property type="component" value="Unassembled WGS sequence"/>
</dbReference>
<evidence type="ECO:0000313" key="3">
    <source>
        <dbReference type="EMBL" id="KAF2667067.1"/>
    </source>
</evidence>
<dbReference type="InterPro" id="IPR017441">
    <property type="entry name" value="Protein_kinase_ATP_BS"/>
</dbReference>
<dbReference type="InterPro" id="IPR011009">
    <property type="entry name" value="Kinase-like_dom_sf"/>
</dbReference>
<feature type="binding site" evidence="1">
    <location>
        <position position="66"/>
    </location>
    <ligand>
        <name>ATP</name>
        <dbReference type="ChEBI" id="CHEBI:30616"/>
    </ligand>
</feature>
<feature type="domain" description="Protein kinase" evidence="2">
    <location>
        <begin position="38"/>
        <end position="392"/>
    </location>
</feature>
<dbReference type="PROSITE" id="PS00107">
    <property type="entry name" value="PROTEIN_KINASE_ATP"/>
    <property type="match status" value="1"/>
</dbReference>
<evidence type="ECO:0000256" key="1">
    <source>
        <dbReference type="PROSITE-ProRule" id="PRU10141"/>
    </source>
</evidence>
<dbReference type="GO" id="GO:0004672">
    <property type="term" value="F:protein kinase activity"/>
    <property type="evidence" value="ECO:0007669"/>
    <property type="project" value="InterPro"/>
</dbReference>
<reference evidence="3" key="1">
    <citation type="journal article" date="2020" name="Stud. Mycol.">
        <title>101 Dothideomycetes genomes: a test case for predicting lifestyles and emergence of pathogens.</title>
        <authorList>
            <person name="Haridas S."/>
            <person name="Albert R."/>
            <person name="Binder M."/>
            <person name="Bloem J."/>
            <person name="Labutti K."/>
            <person name="Salamov A."/>
            <person name="Andreopoulos B."/>
            <person name="Baker S."/>
            <person name="Barry K."/>
            <person name="Bills G."/>
            <person name="Bluhm B."/>
            <person name="Cannon C."/>
            <person name="Castanera R."/>
            <person name="Culley D."/>
            <person name="Daum C."/>
            <person name="Ezra D."/>
            <person name="Gonzalez J."/>
            <person name="Henrissat B."/>
            <person name="Kuo A."/>
            <person name="Liang C."/>
            <person name="Lipzen A."/>
            <person name="Lutzoni F."/>
            <person name="Magnuson J."/>
            <person name="Mondo S."/>
            <person name="Nolan M."/>
            <person name="Ohm R."/>
            <person name="Pangilinan J."/>
            <person name="Park H.-J."/>
            <person name="Ramirez L."/>
            <person name="Alfaro M."/>
            <person name="Sun H."/>
            <person name="Tritt A."/>
            <person name="Yoshinaga Y."/>
            <person name="Zwiers L.-H."/>
            <person name="Turgeon B."/>
            <person name="Goodwin S."/>
            <person name="Spatafora J."/>
            <person name="Crous P."/>
            <person name="Grigoriev I."/>
        </authorList>
    </citation>
    <scope>NUCLEOTIDE SEQUENCE</scope>
    <source>
        <strain evidence="3">CBS 115976</strain>
    </source>
</reference>
<dbReference type="Gene3D" id="1.10.510.10">
    <property type="entry name" value="Transferase(Phosphotransferase) domain 1"/>
    <property type="match status" value="1"/>
</dbReference>
<organism evidence="3 4">
    <name type="scientific">Microthyrium microscopicum</name>
    <dbReference type="NCBI Taxonomy" id="703497"/>
    <lineage>
        <taxon>Eukaryota</taxon>
        <taxon>Fungi</taxon>
        <taxon>Dikarya</taxon>
        <taxon>Ascomycota</taxon>
        <taxon>Pezizomycotina</taxon>
        <taxon>Dothideomycetes</taxon>
        <taxon>Dothideomycetes incertae sedis</taxon>
        <taxon>Microthyriales</taxon>
        <taxon>Microthyriaceae</taxon>
        <taxon>Microthyrium</taxon>
    </lineage>
</organism>
<keyword evidence="1" id="KW-0547">Nucleotide-binding</keyword>